<dbReference type="PANTHER" id="PTHR14150:SF12">
    <property type="entry name" value="U3 SMALL NUCLEOLAR RNA-ASSOCIATED PROTEIN 14 HOMOLOG A"/>
    <property type="match status" value="1"/>
</dbReference>
<feature type="compositionally biased region" description="Low complexity" evidence="4">
    <location>
        <begin position="1"/>
        <end position="16"/>
    </location>
</feature>
<evidence type="ECO:0000313" key="5">
    <source>
        <dbReference type="EMBL" id="KIV99368.1"/>
    </source>
</evidence>
<evidence type="ECO:0000256" key="1">
    <source>
        <dbReference type="ARBA" id="ARBA00004604"/>
    </source>
</evidence>
<evidence type="ECO:0000256" key="2">
    <source>
        <dbReference type="ARBA" id="ARBA00022553"/>
    </source>
</evidence>
<dbReference type="Pfam" id="PF04615">
    <property type="entry name" value="Utp14"/>
    <property type="match status" value="1"/>
</dbReference>
<keyword evidence="3" id="KW-0539">Nucleus</keyword>
<evidence type="ECO:0000313" key="6">
    <source>
        <dbReference type="Proteomes" id="UP000053259"/>
    </source>
</evidence>
<feature type="compositionally biased region" description="Acidic residues" evidence="4">
    <location>
        <begin position="110"/>
        <end position="131"/>
    </location>
</feature>
<evidence type="ECO:0000256" key="4">
    <source>
        <dbReference type="SAM" id="MobiDB-lite"/>
    </source>
</evidence>
<dbReference type="FunCoup" id="A0A0D2AK71">
    <property type="interactions" value="765"/>
</dbReference>
<dbReference type="RefSeq" id="XP_016209238.1">
    <property type="nucleotide sequence ID" value="XM_016362889.1"/>
</dbReference>
<dbReference type="PANTHER" id="PTHR14150">
    <property type="entry name" value="U3 SMALL NUCLEOLAR RNA-ASSOCIATED PROTEIN 14"/>
    <property type="match status" value="1"/>
</dbReference>
<comment type="subcellular location">
    <subcellularLocation>
        <location evidence="1">Nucleus</location>
        <location evidence="1">Nucleolus</location>
    </subcellularLocation>
</comment>
<dbReference type="STRING" id="253628.A0A0D2AK71"/>
<dbReference type="GO" id="GO:0032040">
    <property type="term" value="C:small-subunit processome"/>
    <property type="evidence" value="ECO:0007669"/>
    <property type="project" value="InterPro"/>
</dbReference>
<sequence>MPARIARSSLSAPAAKAPRKKRSKFAKRSLNAFAIAEAEDPEKPKIRRNRLGHVEDDGPRIKRRRMSGNDDDDEGNLAEEPSAKRRARSGESSASEESDEEGHRWKVGIVDEDDDSDIDSEEAFGESDEEKFEGWTFRGGSGAVNKASKRKPHLKRDEETNEMNLEEEEEEEEAEKESDDESLGSDAVDLATMLDNYEPSGDEESGSESNDEAEHNSGEGYDDTAPSDYSMSDAEDEDQADKAARLQNLVSSLHPTAKTTKKAREIDAHESRTPSTAGLVASEKFDINDFLATTSDPSVKQVSKELGVLPKASSSSKKSLKLEPSLPKRQRDRLDRIAANEKAKETLERWVDTVKHQRQAEHLSFPLMDANEGKSSKFSLAVTQPSQKPFNDLEATIQSIMVESGLSSGKKDEEEEKLREFEELGVNKLPLEEVQARRAELRKARELLFREEVRAKRIKKIKSKAFRRIKRKEKERLAAIDRDAFAEGGGIELDEEEREMAERRRAEERMRLKHKDSKWAKQMKKSGRTIWDDEAISGVVEMARKSDELRRRIEGREVRDEDASGDDLFSSSEDDEDAVDGDDDAAEFRRLQRQMQRAEEDEHVDEKASKLYGLKFMRDAEARRKKENLEALRQIKKELNGDAEATDSEEEEANIGRKIFAPNGHAQSKASGAKREIRGEFEEKESEGEDEVEIVTDKPIAEANGTVSHALTAQSSKGTEETRPTSEAKPSARGGKSRADRGDTGIELLPREKHSQPDSDGWITVTYNDSDNETNSAEAEDGNASMDQTEILRRAFAGDDVEDAFEDEKNADIEEDAPKVVDTTLPGWGSWVGAGLSKREKQQQKRPPHANQLKKIEGIERSKRRDAKLKGVVINEKRNKANAQYLASELPHVYGSKQEYERSIRMPVGEKWNTTVTFRENIKPRVLIKPGAVIRPMEKPLI</sequence>
<feature type="region of interest" description="Disordered" evidence="4">
    <location>
        <begin position="1"/>
        <end position="277"/>
    </location>
</feature>
<feature type="compositionally biased region" description="Basic and acidic residues" evidence="4">
    <location>
        <begin position="500"/>
        <end position="510"/>
    </location>
</feature>
<dbReference type="GO" id="GO:0006364">
    <property type="term" value="P:rRNA processing"/>
    <property type="evidence" value="ECO:0007669"/>
    <property type="project" value="InterPro"/>
</dbReference>
<name>A0A0D2AK71_9PEZI</name>
<evidence type="ECO:0000256" key="3">
    <source>
        <dbReference type="ARBA" id="ARBA00023242"/>
    </source>
</evidence>
<organism evidence="5 6">
    <name type="scientific">Verruconis gallopava</name>
    <dbReference type="NCBI Taxonomy" id="253628"/>
    <lineage>
        <taxon>Eukaryota</taxon>
        <taxon>Fungi</taxon>
        <taxon>Dikarya</taxon>
        <taxon>Ascomycota</taxon>
        <taxon>Pezizomycotina</taxon>
        <taxon>Dothideomycetes</taxon>
        <taxon>Pleosporomycetidae</taxon>
        <taxon>Venturiales</taxon>
        <taxon>Sympoventuriaceae</taxon>
        <taxon>Verruconis</taxon>
    </lineage>
</organism>
<dbReference type="EMBL" id="KN847578">
    <property type="protein sequence ID" value="KIV99368.1"/>
    <property type="molecule type" value="Genomic_DNA"/>
</dbReference>
<feature type="region of interest" description="Disordered" evidence="4">
    <location>
        <begin position="307"/>
        <end position="335"/>
    </location>
</feature>
<feature type="region of interest" description="Disordered" evidence="4">
    <location>
        <begin position="637"/>
        <end position="787"/>
    </location>
</feature>
<dbReference type="HOGENOM" id="CLU_003783_0_0_1"/>
<feature type="compositionally biased region" description="Basic residues" evidence="4">
    <location>
        <begin position="511"/>
        <end position="524"/>
    </location>
</feature>
<feature type="compositionally biased region" description="Low complexity" evidence="4">
    <location>
        <begin position="309"/>
        <end position="327"/>
    </location>
</feature>
<feature type="compositionally biased region" description="Polar residues" evidence="4">
    <location>
        <begin position="765"/>
        <end position="777"/>
    </location>
</feature>
<proteinExistence type="predicted"/>
<feature type="compositionally biased region" description="Polar residues" evidence="4">
    <location>
        <begin position="705"/>
        <end position="717"/>
    </location>
</feature>
<dbReference type="OrthoDB" id="277439at2759"/>
<dbReference type="Proteomes" id="UP000053259">
    <property type="component" value="Unassembled WGS sequence"/>
</dbReference>
<feature type="compositionally biased region" description="Basic and acidic residues" evidence="4">
    <location>
        <begin position="551"/>
        <end position="562"/>
    </location>
</feature>
<feature type="region of interest" description="Disordered" evidence="4">
    <location>
        <begin position="496"/>
        <end position="524"/>
    </location>
</feature>
<feature type="compositionally biased region" description="Acidic residues" evidence="4">
    <location>
        <begin position="682"/>
        <end position="694"/>
    </location>
</feature>
<gene>
    <name evidence="5" type="ORF">PV09_08913</name>
</gene>
<dbReference type="VEuPathDB" id="FungiDB:PV09_08913"/>
<accession>A0A0D2AK71</accession>
<feature type="region of interest" description="Disordered" evidence="4">
    <location>
        <begin position="551"/>
        <end position="584"/>
    </location>
</feature>
<dbReference type="GeneID" id="27316886"/>
<feature type="compositionally biased region" description="Acidic residues" evidence="4">
    <location>
        <begin position="200"/>
        <end position="211"/>
    </location>
</feature>
<feature type="compositionally biased region" description="Polar residues" evidence="4">
    <location>
        <begin position="248"/>
        <end position="258"/>
    </location>
</feature>
<feature type="compositionally biased region" description="Basic and acidic residues" evidence="4">
    <location>
        <begin position="737"/>
        <end position="757"/>
    </location>
</feature>
<dbReference type="AlphaFoldDB" id="A0A0D2AK71"/>
<reference evidence="5 6" key="1">
    <citation type="submission" date="2015-01" db="EMBL/GenBank/DDBJ databases">
        <title>The Genome Sequence of Ochroconis gallopava CBS43764.</title>
        <authorList>
            <consortium name="The Broad Institute Genomics Platform"/>
            <person name="Cuomo C."/>
            <person name="de Hoog S."/>
            <person name="Gorbushina A."/>
            <person name="Stielow B."/>
            <person name="Teixiera M."/>
            <person name="Abouelleil A."/>
            <person name="Chapman S.B."/>
            <person name="Priest M."/>
            <person name="Young S.K."/>
            <person name="Wortman J."/>
            <person name="Nusbaum C."/>
            <person name="Birren B."/>
        </authorList>
    </citation>
    <scope>NUCLEOTIDE SEQUENCE [LARGE SCALE GENOMIC DNA]</scope>
    <source>
        <strain evidence="5 6">CBS 43764</strain>
    </source>
</reference>
<feature type="compositionally biased region" description="Basic residues" evidence="4">
    <location>
        <begin position="17"/>
        <end position="27"/>
    </location>
</feature>
<dbReference type="InterPro" id="IPR006709">
    <property type="entry name" value="SSU_processome_Utp14"/>
</dbReference>
<keyword evidence="6" id="KW-1185">Reference proteome</keyword>
<feature type="compositionally biased region" description="Acidic residues" evidence="4">
    <location>
        <begin position="644"/>
        <end position="653"/>
    </location>
</feature>
<feature type="compositionally biased region" description="Basic and acidic residues" evidence="4">
    <location>
        <begin position="262"/>
        <end position="272"/>
    </location>
</feature>
<feature type="compositionally biased region" description="Acidic residues" evidence="4">
    <location>
        <begin position="159"/>
        <end position="183"/>
    </location>
</feature>
<protein>
    <submittedName>
        <fullName evidence="5">Uncharacterized protein</fullName>
    </submittedName>
</protein>
<keyword evidence="2" id="KW-0597">Phosphoprotein</keyword>
<dbReference type="InParanoid" id="A0A0D2AK71"/>
<feature type="compositionally biased region" description="Acidic residues" evidence="4">
    <location>
        <begin position="572"/>
        <end position="584"/>
    </location>
</feature>